<dbReference type="EMBL" id="NSKE01000022">
    <property type="protein sequence ID" value="PAU92618.1"/>
    <property type="molecule type" value="Genomic_DNA"/>
</dbReference>
<dbReference type="AlphaFoldDB" id="A0A2A2G5N9"/>
<comment type="caution">
    <text evidence="1">The sequence shown here is derived from an EMBL/GenBank/DDBJ whole genome shotgun (WGS) entry which is preliminary data.</text>
</comment>
<dbReference type="Proteomes" id="UP000218831">
    <property type="component" value="Unassembled WGS sequence"/>
</dbReference>
<protein>
    <submittedName>
        <fullName evidence="1">Uncharacterized protein</fullName>
    </submittedName>
</protein>
<sequence>MSENTSTSERKTIDEEIEELHQRKHQELKDLQSDTGEMVHIDAIWDLVDDLLYEVKDIVSDPEEAGREKSDLMRMVSNHSADTDEYEIAATMIVRPLLTIKAESAEQAVEKLMASEFDTKEMAETAKPVSGIEAVEIYKDGKRLPDPQY</sequence>
<evidence type="ECO:0000313" key="2">
    <source>
        <dbReference type="Proteomes" id="UP000218831"/>
    </source>
</evidence>
<accession>A0A2A2G5N9</accession>
<reference evidence="1 2" key="1">
    <citation type="submission" date="2017-08" db="EMBL/GenBank/DDBJ databases">
        <title>Aliifodinibius alkalisoli sp. nov., isolated from saline alkaline soil.</title>
        <authorList>
            <person name="Liu D."/>
            <person name="Zhang G."/>
        </authorList>
    </citation>
    <scope>NUCLEOTIDE SEQUENCE [LARGE SCALE GENOMIC DNA]</scope>
    <source>
        <strain evidence="1 2">WN023</strain>
    </source>
</reference>
<dbReference type="RefSeq" id="WP_095607802.1">
    <property type="nucleotide sequence ID" value="NZ_NSKE01000022.1"/>
</dbReference>
<evidence type="ECO:0000313" key="1">
    <source>
        <dbReference type="EMBL" id="PAU92618.1"/>
    </source>
</evidence>
<proteinExistence type="predicted"/>
<keyword evidence="2" id="KW-1185">Reference proteome</keyword>
<name>A0A2A2G5N9_9BACT</name>
<gene>
    <name evidence="1" type="ORF">CK503_15815</name>
</gene>
<organism evidence="1 2">
    <name type="scientific">Fodinibius salipaludis</name>
    <dbReference type="NCBI Taxonomy" id="2032627"/>
    <lineage>
        <taxon>Bacteria</taxon>
        <taxon>Pseudomonadati</taxon>
        <taxon>Balneolota</taxon>
        <taxon>Balneolia</taxon>
        <taxon>Balneolales</taxon>
        <taxon>Balneolaceae</taxon>
        <taxon>Fodinibius</taxon>
    </lineage>
</organism>